<dbReference type="EMBL" id="JAHRIN010012163">
    <property type="protein sequence ID" value="MEQ2195759.1"/>
    <property type="molecule type" value="Genomic_DNA"/>
</dbReference>
<proteinExistence type="predicted"/>
<sequence>HRWVPPQSFSMKYSGVLCVFQDLLKILYVGEDMQHLQPAGERAEAESADGKAGIRVLGISPDGKYLAAGDRCGNLR</sequence>
<dbReference type="PANTHER" id="PTHR45589">
    <property type="entry name" value="WD REPEAT DOMAIN 62, ISOFORM G"/>
    <property type="match status" value="1"/>
</dbReference>
<protein>
    <submittedName>
        <fullName evidence="1">Uncharacterized protein</fullName>
    </submittedName>
</protein>
<keyword evidence="2" id="KW-1185">Reference proteome</keyword>
<evidence type="ECO:0000313" key="2">
    <source>
        <dbReference type="Proteomes" id="UP001434883"/>
    </source>
</evidence>
<reference evidence="1 2" key="1">
    <citation type="submission" date="2021-06" db="EMBL/GenBank/DDBJ databases">
        <authorList>
            <person name="Palmer J.M."/>
        </authorList>
    </citation>
    <scope>NUCLEOTIDE SEQUENCE [LARGE SCALE GENOMIC DNA]</scope>
    <source>
        <strain evidence="1 2">XC_2019</strain>
        <tissue evidence="1">Muscle</tissue>
    </source>
</reference>
<evidence type="ECO:0000313" key="1">
    <source>
        <dbReference type="EMBL" id="MEQ2195759.1"/>
    </source>
</evidence>
<organism evidence="1 2">
    <name type="scientific">Xenoophorus captivus</name>
    <dbReference type="NCBI Taxonomy" id="1517983"/>
    <lineage>
        <taxon>Eukaryota</taxon>
        <taxon>Metazoa</taxon>
        <taxon>Chordata</taxon>
        <taxon>Craniata</taxon>
        <taxon>Vertebrata</taxon>
        <taxon>Euteleostomi</taxon>
        <taxon>Actinopterygii</taxon>
        <taxon>Neopterygii</taxon>
        <taxon>Teleostei</taxon>
        <taxon>Neoteleostei</taxon>
        <taxon>Acanthomorphata</taxon>
        <taxon>Ovalentaria</taxon>
        <taxon>Atherinomorphae</taxon>
        <taxon>Cyprinodontiformes</taxon>
        <taxon>Goodeidae</taxon>
        <taxon>Xenoophorus</taxon>
    </lineage>
</organism>
<accession>A0ABV0QIY5</accession>
<dbReference type="Proteomes" id="UP001434883">
    <property type="component" value="Unassembled WGS sequence"/>
</dbReference>
<dbReference type="InterPro" id="IPR052779">
    <property type="entry name" value="WDR62"/>
</dbReference>
<feature type="non-terminal residue" evidence="1">
    <location>
        <position position="1"/>
    </location>
</feature>
<name>A0ABV0QIY5_9TELE</name>
<comment type="caution">
    <text evidence="1">The sequence shown here is derived from an EMBL/GenBank/DDBJ whole genome shotgun (WGS) entry which is preliminary data.</text>
</comment>
<dbReference type="PANTHER" id="PTHR45589:SF2">
    <property type="entry name" value="WD REPEAT DOMAIN 62"/>
    <property type="match status" value="1"/>
</dbReference>
<gene>
    <name evidence="1" type="ORF">XENOCAPTIV_017972</name>
</gene>